<evidence type="ECO:0000256" key="4">
    <source>
        <dbReference type="ARBA" id="ARBA00022963"/>
    </source>
</evidence>
<feature type="compositionally biased region" description="Low complexity" evidence="9">
    <location>
        <begin position="416"/>
        <end position="433"/>
    </location>
</feature>
<proteinExistence type="inferred from homology"/>
<comment type="domain">
    <text evidence="8">The nitrogen atoms of the two glycine residues in the GGXR motif define the oxyanion hole, and stabilize the oxyanion that forms during the nucleophilic attack by the catalytic serine during substrate cleavage.</text>
</comment>
<dbReference type="PROSITE" id="PS51635">
    <property type="entry name" value="PNPLA"/>
    <property type="match status" value="1"/>
</dbReference>
<organism evidence="11 12">
    <name type="scientific">Lolium multiflorum</name>
    <name type="common">Italian ryegrass</name>
    <name type="synonym">Lolium perenne subsp. multiflorum</name>
    <dbReference type="NCBI Taxonomy" id="4521"/>
    <lineage>
        <taxon>Eukaryota</taxon>
        <taxon>Viridiplantae</taxon>
        <taxon>Streptophyta</taxon>
        <taxon>Embryophyta</taxon>
        <taxon>Tracheophyta</taxon>
        <taxon>Spermatophyta</taxon>
        <taxon>Magnoliopsida</taxon>
        <taxon>Liliopsida</taxon>
        <taxon>Poales</taxon>
        <taxon>Poaceae</taxon>
        <taxon>BOP clade</taxon>
        <taxon>Pooideae</taxon>
        <taxon>Poodae</taxon>
        <taxon>Poeae</taxon>
        <taxon>Poeae Chloroplast Group 2 (Poeae type)</taxon>
        <taxon>Loliodinae</taxon>
        <taxon>Loliinae</taxon>
        <taxon>Lolium</taxon>
    </lineage>
</organism>
<keyword evidence="5 8" id="KW-0443">Lipid metabolism</keyword>
<dbReference type="GO" id="GO:0016787">
    <property type="term" value="F:hydrolase activity"/>
    <property type="evidence" value="ECO:0007669"/>
    <property type="project" value="UniProtKB-KW"/>
</dbReference>
<keyword evidence="12" id="KW-1185">Reference proteome</keyword>
<evidence type="ECO:0000256" key="3">
    <source>
        <dbReference type="ARBA" id="ARBA00022821"/>
    </source>
</evidence>
<comment type="function">
    <text evidence="8">Lipolytic acyl hydrolase (LAH).</text>
</comment>
<dbReference type="Pfam" id="PF01734">
    <property type="entry name" value="Patatin"/>
    <property type="match status" value="1"/>
</dbReference>
<evidence type="ECO:0000313" key="12">
    <source>
        <dbReference type="Proteomes" id="UP001231189"/>
    </source>
</evidence>
<dbReference type="GO" id="GO:0006952">
    <property type="term" value="P:defense response"/>
    <property type="evidence" value="ECO:0007669"/>
    <property type="project" value="UniProtKB-KW"/>
</dbReference>
<comment type="similarity">
    <text evidence="1 8">Belongs to the patatin family.</text>
</comment>
<feature type="compositionally biased region" description="Polar residues" evidence="9">
    <location>
        <begin position="434"/>
        <end position="444"/>
    </location>
</feature>
<evidence type="ECO:0000256" key="8">
    <source>
        <dbReference type="RuleBase" id="RU361262"/>
    </source>
</evidence>
<evidence type="ECO:0000256" key="9">
    <source>
        <dbReference type="SAM" id="MobiDB-lite"/>
    </source>
</evidence>
<name>A0AAD8S558_LOLMU</name>
<evidence type="ECO:0000256" key="5">
    <source>
        <dbReference type="ARBA" id="ARBA00023098"/>
    </source>
</evidence>
<dbReference type="InterPro" id="IPR016035">
    <property type="entry name" value="Acyl_Trfase/lysoPLipase"/>
</dbReference>
<dbReference type="SUPFAM" id="SSF52151">
    <property type="entry name" value="FabD/lysophospholipase-like"/>
    <property type="match status" value="1"/>
</dbReference>
<dbReference type="EC" id="3.1.1.-" evidence="8"/>
<feature type="region of interest" description="Disordered" evidence="9">
    <location>
        <begin position="411"/>
        <end position="444"/>
    </location>
</feature>
<dbReference type="PANTHER" id="PTHR32241:SF9">
    <property type="entry name" value="OS03G0416400 PROTEIN"/>
    <property type="match status" value="1"/>
</dbReference>
<evidence type="ECO:0000256" key="2">
    <source>
        <dbReference type="ARBA" id="ARBA00022801"/>
    </source>
</evidence>
<dbReference type="PANTHER" id="PTHR32241">
    <property type="entry name" value="PATATIN-LIKE PROTEIN 6"/>
    <property type="match status" value="1"/>
</dbReference>
<gene>
    <name evidence="11" type="ORF">QYE76_063517</name>
</gene>
<dbReference type="GO" id="GO:0016042">
    <property type="term" value="P:lipid catabolic process"/>
    <property type="evidence" value="ECO:0007669"/>
    <property type="project" value="UniProtKB-KW"/>
</dbReference>
<keyword evidence="3" id="KW-0611">Plant defense</keyword>
<evidence type="ECO:0000256" key="1">
    <source>
        <dbReference type="ARBA" id="ARBA00010240"/>
    </source>
</evidence>
<dbReference type="Gene3D" id="3.40.1090.10">
    <property type="entry name" value="Cytosolic phospholipase A2 catalytic domain"/>
    <property type="match status" value="1"/>
</dbReference>
<protein>
    <recommendedName>
        <fullName evidence="8">Patatin</fullName>
        <ecNumber evidence="8">3.1.1.-</ecNumber>
    </recommendedName>
</protein>
<sequence length="444" mass="45572">MASPLAMDVDKLSYEIFSLLESKFLFGAAGGAAGCLSGPGTPFRGANDGRVRVLAIDGCGAGAGDALLAAAALARLEAGLRRQAGDPDARVADFFDLAAGSGAGGVLAAMLFLKGTDGRPRYTAEDALAFVAGSVGKDWGGRRRGLARLLRGGNARKGEKSFRRVFGDATLGRDTVAPVLVPCYDLATGAPFVFSRADAVESDSFDFRLSDVCAATCAAAGAAAAVRSVDGRTAIAAASGAVAAMGNPASAAITHVLHNKQEFPLAAGMDDILVLSIGTGASSTTSAGGNGWNTPMPTRSPSRDELARVTAQGVADMVDEAVAMAFGHACDSNYVRVQASTELTSLHAQTAASAAGAMLSQRNVESVLFRGRRLSDRTNAEKVDALAAELVKEQERRMRSPLPNVVIKQVSSPRLSSATTASSVTATVRTASTMPSPASWDSRQ</sequence>
<keyword evidence="4 8" id="KW-0442">Lipid degradation</keyword>
<comment type="function">
    <text evidence="6">Possesses non-specific lipolytic acyl hydrolase (LAH) activity. Hydrolyzes phospholipids as well as galactolipids. May play a role in disease resistance.</text>
</comment>
<comment type="caution">
    <text evidence="11">The sequence shown here is derived from an EMBL/GenBank/DDBJ whole genome shotgun (WGS) entry which is preliminary data.</text>
</comment>
<accession>A0AAD8S558</accession>
<evidence type="ECO:0000259" key="10">
    <source>
        <dbReference type="PROSITE" id="PS51635"/>
    </source>
</evidence>
<dbReference type="Proteomes" id="UP001231189">
    <property type="component" value="Unassembled WGS sequence"/>
</dbReference>
<feature type="domain" description="PNPLA" evidence="10">
    <location>
        <begin position="54"/>
        <end position="253"/>
    </location>
</feature>
<dbReference type="InterPro" id="IPR002641">
    <property type="entry name" value="PNPLA_dom"/>
</dbReference>
<dbReference type="CDD" id="cd07199">
    <property type="entry name" value="Pat17_PNPLA8_PNPLA9_like"/>
    <property type="match status" value="1"/>
</dbReference>
<evidence type="ECO:0000313" key="11">
    <source>
        <dbReference type="EMBL" id="KAK1645712.1"/>
    </source>
</evidence>
<comment type="caution">
    <text evidence="7">Lacks conserved residue(s) required for the propagation of feature annotation.</text>
</comment>
<dbReference type="EMBL" id="JAUUTY010000004">
    <property type="protein sequence ID" value="KAK1645712.1"/>
    <property type="molecule type" value="Genomic_DNA"/>
</dbReference>
<evidence type="ECO:0000256" key="7">
    <source>
        <dbReference type="PROSITE-ProRule" id="PRU01161"/>
    </source>
</evidence>
<dbReference type="AlphaFoldDB" id="A0AAD8S558"/>
<evidence type="ECO:0000256" key="6">
    <source>
        <dbReference type="ARBA" id="ARBA00025642"/>
    </source>
</evidence>
<keyword evidence="2 8" id="KW-0378">Hydrolase</keyword>
<reference evidence="11" key="1">
    <citation type="submission" date="2023-07" db="EMBL/GenBank/DDBJ databases">
        <title>A chromosome-level genome assembly of Lolium multiflorum.</title>
        <authorList>
            <person name="Chen Y."/>
            <person name="Copetti D."/>
            <person name="Kolliker R."/>
            <person name="Studer B."/>
        </authorList>
    </citation>
    <scope>NUCLEOTIDE SEQUENCE</scope>
    <source>
        <strain evidence="11">02402/16</strain>
        <tissue evidence="11">Leaf</tissue>
    </source>
</reference>